<dbReference type="Gene3D" id="3.40.640.10">
    <property type="entry name" value="Type I PLP-dependent aspartate aminotransferase-like (Major domain)"/>
    <property type="match status" value="1"/>
</dbReference>
<proteinExistence type="inferred from homology"/>
<evidence type="ECO:0000256" key="3">
    <source>
        <dbReference type="PIRSR" id="PIRSR000390-1"/>
    </source>
</evidence>
<comment type="caution">
    <text evidence="6">The sequence shown here is derived from an EMBL/GenBank/DDBJ whole genome shotgun (WGS) entry which is preliminary data.</text>
</comment>
<dbReference type="GO" id="GO:0030170">
    <property type="term" value="F:pyridoxal phosphate binding"/>
    <property type="evidence" value="ECO:0007669"/>
    <property type="project" value="UniProtKB-ARBA"/>
</dbReference>
<dbReference type="InterPro" id="IPR000653">
    <property type="entry name" value="DegT/StrS_aminotransferase"/>
</dbReference>
<protein>
    <submittedName>
        <fullName evidence="6">Glutamine-scyllo-inositol transaminase</fullName>
    </submittedName>
</protein>
<dbReference type="FunFam" id="3.40.640.10:FF:000089">
    <property type="entry name" value="Aminotransferase, DegT/DnrJ/EryC1/StrS family"/>
    <property type="match status" value="1"/>
</dbReference>
<dbReference type="AlphaFoldDB" id="A0A0G1CN68"/>
<evidence type="ECO:0000256" key="1">
    <source>
        <dbReference type="ARBA" id="ARBA00022898"/>
    </source>
</evidence>
<keyword evidence="1 4" id="KW-0663">Pyridoxal phosphate</keyword>
<evidence type="ECO:0000256" key="5">
    <source>
        <dbReference type="RuleBase" id="RU004508"/>
    </source>
</evidence>
<feature type="modified residue" description="N6-(pyridoxal phosphate)lysine" evidence="4">
    <location>
        <position position="185"/>
    </location>
</feature>
<dbReference type="PIRSF" id="PIRSF000390">
    <property type="entry name" value="PLP_StrS"/>
    <property type="match status" value="1"/>
</dbReference>
<dbReference type="GO" id="GO:0000271">
    <property type="term" value="P:polysaccharide biosynthetic process"/>
    <property type="evidence" value="ECO:0007669"/>
    <property type="project" value="TreeGrafter"/>
</dbReference>
<feature type="active site" description="Proton acceptor" evidence="3">
    <location>
        <position position="185"/>
    </location>
</feature>
<sequence>MQIEFVDLARQNKLLFRNYSKIIAGVVKEANFIAGSEVNVFESTFAAFCGKKYAVGVNSGTDALLLSLIAYGIGRGDEVITAPNTFFATVEAIHATGAKVIFADIDPATYTLNPQQVAKKVTSRTRAIIPIHLFGQPTDMDPLLLLAQKYHLKIIEDCCQAHGARYKGKLVPYSETGAFSFYPSKNLGGFGDGGIVVTDNALIAAKVRRFRNHGASQKYTHEVFGFNSRLDTLQAAILNFKLKHLVNWNRLRQKHSLFYIELLQQLTQLQLPKPADFTTHVYHIFAITTPHRHQLQKFLRSRGIATGIHYPVPLHLTRPFLAQGHKRGDFPIAEGTSKRLLSLPMFPELKQTEIKYIAATIHEFFRLKKSSRP</sequence>
<reference evidence="6 7" key="1">
    <citation type="journal article" date="2015" name="Nature">
        <title>rRNA introns, odd ribosomes, and small enigmatic genomes across a large radiation of phyla.</title>
        <authorList>
            <person name="Brown C.T."/>
            <person name="Hug L.A."/>
            <person name="Thomas B.C."/>
            <person name="Sharon I."/>
            <person name="Castelle C.J."/>
            <person name="Singh A."/>
            <person name="Wilkins M.J."/>
            <person name="Williams K.H."/>
            <person name="Banfield J.F."/>
        </authorList>
    </citation>
    <scope>NUCLEOTIDE SEQUENCE [LARGE SCALE GENOMIC DNA]</scope>
</reference>
<evidence type="ECO:0000256" key="2">
    <source>
        <dbReference type="ARBA" id="ARBA00037999"/>
    </source>
</evidence>
<dbReference type="InterPro" id="IPR015422">
    <property type="entry name" value="PyrdxlP-dep_Trfase_small"/>
</dbReference>
<dbReference type="Gene3D" id="3.90.1150.10">
    <property type="entry name" value="Aspartate Aminotransferase, domain 1"/>
    <property type="match status" value="1"/>
</dbReference>
<dbReference type="PANTHER" id="PTHR30244">
    <property type="entry name" value="TRANSAMINASE"/>
    <property type="match status" value="1"/>
</dbReference>
<evidence type="ECO:0000256" key="4">
    <source>
        <dbReference type="PIRSR" id="PIRSR000390-2"/>
    </source>
</evidence>
<dbReference type="Pfam" id="PF01041">
    <property type="entry name" value="DegT_DnrJ_EryC1"/>
    <property type="match status" value="1"/>
</dbReference>
<dbReference type="GO" id="GO:0008483">
    <property type="term" value="F:transaminase activity"/>
    <property type="evidence" value="ECO:0007669"/>
    <property type="project" value="TreeGrafter"/>
</dbReference>
<dbReference type="InterPro" id="IPR015421">
    <property type="entry name" value="PyrdxlP-dep_Trfase_major"/>
</dbReference>
<dbReference type="Proteomes" id="UP000034050">
    <property type="component" value="Unassembled WGS sequence"/>
</dbReference>
<dbReference type="EMBL" id="LCFD01000003">
    <property type="protein sequence ID" value="KKS87175.1"/>
    <property type="molecule type" value="Genomic_DNA"/>
</dbReference>
<name>A0A0G1CN68_9BACT</name>
<evidence type="ECO:0000313" key="7">
    <source>
        <dbReference type="Proteomes" id="UP000034050"/>
    </source>
</evidence>
<dbReference type="STRING" id="1618446.UV61_C0003G0028"/>
<evidence type="ECO:0000313" key="6">
    <source>
        <dbReference type="EMBL" id="KKS87175.1"/>
    </source>
</evidence>
<gene>
    <name evidence="6" type="ORF">UV61_C0003G0028</name>
</gene>
<organism evidence="6 7">
    <name type="scientific">Candidatus Gottesmanbacteria bacterium GW2011_GWB1_43_11</name>
    <dbReference type="NCBI Taxonomy" id="1618446"/>
    <lineage>
        <taxon>Bacteria</taxon>
        <taxon>Candidatus Gottesmaniibacteriota</taxon>
    </lineage>
</organism>
<dbReference type="PANTHER" id="PTHR30244:SF36">
    <property type="entry name" value="3-OXO-GLUCOSE-6-PHOSPHATE:GLUTAMATE AMINOTRANSFERASE"/>
    <property type="match status" value="1"/>
</dbReference>
<accession>A0A0G1CN68</accession>
<dbReference type="SUPFAM" id="SSF53383">
    <property type="entry name" value="PLP-dependent transferases"/>
    <property type="match status" value="1"/>
</dbReference>
<comment type="similarity">
    <text evidence="2 5">Belongs to the DegT/DnrJ/EryC1 family.</text>
</comment>
<dbReference type="InterPro" id="IPR015424">
    <property type="entry name" value="PyrdxlP-dep_Trfase"/>
</dbReference>
<dbReference type="CDD" id="cd00616">
    <property type="entry name" value="AHBA_syn"/>
    <property type="match status" value="1"/>
</dbReference>